<dbReference type="EMBL" id="SZZH01000001">
    <property type="protein sequence ID" value="TKV61219.1"/>
    <property type="molecule type" value="Genomic_DNA"/>
</dbReference>
<keyword evidence="2" id="KW-1185">Reference proteome</keyword>
<dbReference type="Proteomes" id="UP000306985">
    <property type="component" value="Unassembled WGS sequence"/>
</dbReference>
<dbReference type="RefSeq" id="WP_137448523.1">
    <property type="nucleotide sequence ID" value="NZ_SZZH01000001.1"/>
</dbReference>
<dbReference type="Gene3D" id="3.40.50.12370">
    <property type="match status" value="1"/>
</dbReference>
<name>A0A4U6QLQ4_9ACTN</name>
<accession>A0A4U6QLQ4</accession>
<dbReference type="AlphaFoldDB" id="A0A4U6QLQ4"/>
<evidence type="ECO:0000313" key="2">
    <source>
        <dbReference type="Proteomes" id="UP000306985"/>
    </source>
</evidence>
<organism evidence="1 2">
    <name type="scientific">Nakamurella flava</name>
    <dbReference type="NCBI Taxonomy" id="2576308"/>
    <lineage>
        <taxon>Bacteria</taxon>
        <taxon>Bacillati</taxon>
        <taxon>Actinomycetota</taxon>
        <taxon>Actinomycetes</taxon>
        <taxon>Nakamurellales</taxon>
        <taxon>Nakamurellaceae</taxon>
        <taxon>Nakamurella</taxon>
    </lineage>
</organism>
<proteinExistence type="predicted"/>
<sequence>MSDRPTGGLTSDPMDTGGPVGIGIPDGAVVLALESSEYAAPAIIWAAGECRRRAAPLHLLVGTSDRPDCSACDVDRTVSAARSAHPALVVTTAVVTGDDLWRQVRACSASAVIVVTAVPAATATGRARASALLERASCPVVITPVEVPDPVTGPAMTNAPVLALVDPGGRAVLTHALAMASRRWSDLVVVTSETAAAEDRMDDLLRGFPDVHTHLVVPATDPVGDIVRRADRAAVLVVSSVRAIDESAGPSLLDRWRLTTPCPLMTVPHVSLPTAPVSAGRSA</sequence>
<reference evidence="1 2" key="1">
    <citation type="submission" date="2019-05" db="EMBL/GenBank/DDBJ databases">
        <title>Nakamurella sp. N5BH11, whole genome shotgun sequence.</title>
        <authorList>
            <person name="Tuo L."/>
        </authorList>
    </citation>
    <scope>NUCLEOTIDE SEQUENCE [LARGE SCALE GENOMIC DNA]</scope>
    <source>
        <strain evidence="1 2">N5BH11</strain>
    </source>
</reference>
<comment type="caution">
    <text evidence="1">The sequence shown here is derived from an EMBL/GenBank/DDBJ whole genome shotgun (WGS) entry which is preliminary data.</text>
</comment>
<dbReference type="OrthoDB" id="267918at2"/>
<protein>
    <recommendedName>
        <fullName evidence="3">Universal stress protein</fullName>
    </recommendedName>
</protein>
<evidence type="ECO:0000313" key="1">
    <source>
        <dbReference type="EMBL" id="TKV61219.1"/>
    </source>
</evidence>
<gene>
    <name evidence="1" type="ORF">FDO65_06245</name>
</gene>
<evidence type="ECO:0008006" key="3">
    <source>
        <dbReference type="Google" id="ProtNLM"/>
    </source>
</evidence>